<evidence type="ECO:0000256" key="1">
    <source>
        <dbReference type="ARBA" id="ARBA00022468"/>
    </source>
</evidence>
<keyword evidence="4" id="KW-0862">Zinc</keyword>
<evidence type="ECO:0000259" key="7">
    <source>
        <dbReference type="PROSITE" id="PS50115"/>
    </source>
</evidence>
<dbReference type="SMART" id="SM00105">
    <property type="entry name" value="ArfGap"/>
    <property type="match status" value="1"/>
</dbReference>
<dbReference type="PANTHER" id="PTHR46419:SF2">
    <property type="entry name" value="ADP-RIBOSYLATION FACTOR GTPASE-ACTIVATING PROTEIN AGD5"/>
    <property type="match status" value="1"/>
</dbReference>
<accession>A0A250WS93</accession>
<gene>
    <name evidence="8" type="ORF">CEUSTIGMA_g1150.t1</name>
</gene>
<keyword evidence="3 5" id="KW-0863">Zinc-finger</keyword>
<evidence type="ECO:0000256" key="2">
    <source>
        <dbReference type="ARBA" id="ARBA00022723"/>
    </source>
</evidence>
<evidence type="ECO:0000256" key="5">
    <source>
        <dbReference type="PROSITE-ProRule" id="PRU00288"/>
    </source>
</evidence>
<feature type="compositionally biased region" description="Pro residues" evidence="6">
    <location>
        <begin position="164"/>
        <end position="176"/>
    </location>
</feature>
<dbReference type="InterPro" id="IPR037278">
    <property type="entry name" value="ARFGAP/RecO"/>
</dbReference>
<name>A0A250WS93_9CHLO</name>
<protein>
    <recommendedName>
        <fullName evidence="7">Arf-GAP domain-containing protein</fullName>
    </recommendedName>
</protein>
<dbReference type="InterPro" id="IPR001164">
    <property type="entry name" value="ArfGAP_dom"/>
</dbReference>
<keyword evidence="1" id="KW-0343">GTPase activation</keyword>
<feature type="region of interest" description="Disordered" evidence="6">
    <location>
        <begin position="440"/>
        <end position="493"/>
    </location>
</feature>
<keyword evidence="2" id="KW-0479">Metal-binding</keyword>
<dbReference type="AlphaFoldDB" id="A0A250WS93"/>
<feature type="compositionally biased region" description="Polar residues" evidence="6">
    <location>
        <begin position="449"/>
        <end position="461"/>
    </location>
</feature>
<dbReference type="FunFam" id="1.10.220.150:FF:000009">
    <property type="entry name" value="stromal membrane-associated protein 1 isoform X1"/>
    <property type="match status" value="1"/>
</dbReference>
<dbReference type="GO" id="GO:0008270">
    <property type="term" value="F:zinc ion binding"/>
    <property type="evidence" value="ECO:0007669"/>
    <property type="project" value="UniProtKB-KW"/>
</dbReference>
<dbReference type="PROSITE" id="PS50115">
    <property type="entry name" value="ARFGAP"/>
    <property type="match status" value="1"/>
</dbReference>
<dbReference type="Gene3D" id="1.10.220.150">
    <property type="entry name" value="Arf GTPase activating protein"/>
    <property type="match status" value="1"/>
</dbReference>
<dbReference type="STRING" id="1157962.A0A250WS93"/>
<evidence type="ECO:0000256" key="6">
    <source>
        <dbReference type="SAM" id="MobiDB-lite"/>
    </source>
</evidence>
<sequence length="493" mass="52474">MFNSKKHVSEEQNERHKRILANILREPANRSCADCGLRNPTWASANLGCFICLSCSGVHRSLGVHISQVRSCNLDTWLPKQVELCKALGNAKTNRYWEAKLPKDFRRPPSGNPNPELVNFIREKYVDRRYAENDVEPPTIENFHVHPYCQGSLDANQTSAPAPCMQPAPTRQPTPPSAGTGDLLGAFDELAQHSNVPPKQTPMQHSATTTLQPITQISTTTGTPPYNLFDGLAAHHLASTSSAAEEWTEFSGSVGPSPSQPSASDPSIQVVGGFTTTAYNSLVQGIDLTSQLQLASGSGLITASAANSEDPFTSSNGADLLSSLKNVALEGKIAESAPVLGSSKTPPLGPYQLPHQHIYQQQPLAQHGSGGTVTAPAVRHMPAKSADEILRLFDQPEQRKISSNGSEFGDFACSGPALLAQQQQQYGAPQFSVPGKYSQGVPTHGGGLSANNSGSFPSQQVMYPGYAGSQPSNGNGLMLQGNPGVTARDPFAS</sequence>
<comment type="caution">
    <text evidence="8">The sequence shown here is derived from an EMBL/GenBank/DDBJ whole genome shotgun (WGS) entry which is preliminary data.</text>
</comment>
<evidence type="ECO:0000256" key="3">
    <source>
        <dbReference type="ARBA" id="ARBA00022771"/>
    </source>
</evidence>
<evidence type="ECO:0000313" key="9">
    <source>
        <dbReference type="Proteomes" id="UP000232323"/>
    </source>
</evidence>
<evidence type="ECO:0000313" key="8">
    <source>
        <dbReference type="EMBL" id="GAX73698.1"/>
    </source>
</evidence>
<dbReference type="SUPFAM" id="SSF57863">
    <property type="entry name" value="ArfGap/RecO-like zinc finger"/>
    <property type="match status" value="1"/>
</dbReference>
<dbReference type="OrthoDB" id="10266696at2759"/>
<evidence type="ECO:0000256" key="4">
    <source>
        <dbReference type="ARBA" id="ARBA00022833"/>
    </source>
</evidence>
<dbReference type="EMBL" id="BEGY01000004">
    <property type="protein sequence ID" value="GAX73698.1"/>
    <property type="molecule type" value="Genomic_DNA"/>
</dbReference>
<organism evidence="8 9">
    <name type="scientific">Chlamydomonas eustigma</name>
    <dbReference type="NCBI Taxonomy" id="1157962"/>
    <lineage>
        <taxon>Eukaryota</taxon>
        <taxon>Viridiplantae</taxon>
        <taxon>Chlorophyta</taxon>
        <taxon>core chlorophytes</taxon>
        <taxon>Chlorophyceae</taxon>
        <taxon>CS clade</taxon>
        <taxon>Chlamydomonadales</taxon>
        <taxon>Chlamydomonadaceae</taxon>
        <taxon>Chlamydomonas</taxon>
    </lineage>
</organism>
<dbReference type="PANTHER" id="PTHR46419">
    <property type="entry name" value="ADP-RIBOSYLATION FACTOR GTPASE-ACTIVATING PROTEIN AGD5"/>
    <property type="match status" value="1"/>
</dbReference>
<dbReference type="Pfam" id="PF01412">
    <property type="entry name" value="ArfGap"/>
    <property type="match status" value="1"/>
</dbReference>
<dbReference type="PRINTS" id="PR00405">
    <property type="entry name" value="REVINTRACTNG"/>
</dbReference>
<feature type="region of interest" description="Disordered" evidence="6">
    <location>
        <begin position="158"/>
        <end position="179"/>
    </location>
</feature>
<reference evidence="8 9" key="1">
    <citation type="submission" date="2017-08" db="EMBL/GenBank/DDBJ databases">
        <title>Acidophilic green algal genome provides insights into adaptation to an acidic environment.</title>
        <authorList>
            <person name="Hirooka S."/>
            <person name="Hirose Y."/>
            <person name="Kanesaki Y."/>
            <person name="Higuchi S."/>
            <person name="Fujiwara T."/>
            <person name="Onuma R."/>
            <person name="Era A."/>
            <person name="Ohbayashi R."/>
            <person name="Uzuka A."/>
            <person name="Nozaki H."/>
            <person name="Yoshikawa H."/>
            <person name="Miyagishima S.Y."/>
        </authorList>
    </citation>
    <scope>NUCLEOTIDE SEQUENCE [LARGE SCALE GENOMIC DNA]</scope>
    <source>
        <strain evidence="8 9">NIES-2499</strain>
    </source>
</reference>
<dbReference type="CDD" id="cd08204">
    <property type="entry name" value="ArfGap"/>
    <property type="match status" value="1"/>
</dbReference>
<proteinExistence type="predicted"/>
<dbReference type="GO" id="GO:0005096">
    <property type="term" value="F:GTPase activator activity"/>
    <property type="evidence" value="ECO:0007669"/>
    <property type="project" value="UniProtKB-KW"/>
</dbReference>
<feature type="domain" description="Arf-GAP" evidence="7">
    <location>
        <begin position="17"/>
        <end position="142"/>
    </location>
</feature>
<dbReference type="Proteomes" id="UP000232323">
    <property type="component" value="Unassembled WGS sequence"/>
</dbReference>
<dbReference type="InterPro" id="IPR038508">
    <property type="entry name" value="ArfGAP_dom_sf"/>
</dbReference>
<keyword evidence="9" id="KW-1185">Reference proteome</keyword>
<dbReference type="InterPro" id="IPR044520">
    <property type="entry name" value="ARF_GAP_AGD5/15"/>
</dbReference>